<gene>
    <name evidence="2" type="ORF">DAEQUDRAFT_677539</name>
</gene>
<dbReference type="OrthoDB" id="2768710at2759"/>
<dbReference type="Gene3D" id="3.30.559.10">
    <property type="entry name" value="Chloramphenicol acetyltransferase-like domain"/>
    <property type="match status" value="1"/>
</dbReference>
<dbReference type="InterPro" id="IPR023213">
    <property type="entry name" value="CAT-like_dom_sf"/>
</dbReference>
<proteinExistence type="predicted"/>
<reference evidence="2 3" key="1">
    <citation type="journal article" date="2016" name="Mol. Biol. Evol.">
        <title>Comparative Genomics of Early-Diverging Mushroom-Forming Fungi Provides Insights into the Origins of Lignocellulose Decay Capabilities.</title>
        <authorList>
            <person name="Nagy L.G."/>
            <person name="Riley R."/>
            <person name="Tritt A."/>
            <person name="Adam C."/>
            <person name="Daum C."/>
            <person name="Floudas D."/>
            <person name="Sun H."/>
            <person name="Yadav J.S."/>
            <person name="Pangilinan J."/>
            <person name="Larsson K.H."/>
            <person name="Matsuura K."/>
            <person name="Barry K."/>
            <person name="Labutti K."/>
            <person name="Kuo R."/>
            <person name="Ohm R.A."/>
            <person name="Bhattacharya S.S."/>
            <person name="Shirouzu T."/>
            <person name="Yoshinaga Y."/>
            <person name="Martin F.M."/>
            <person name="Grigoriev I.V."/>
            <person name="Hibbett D.S."/>
        </authorList>
    </citation>
    <scope>NUCLEOTIDE SEQUENCE [LARGE SCALE GENOMIC DNA]</scope>
    <source>
        <strain evidence="2 3">L-15889</strain>
    </source>
</reference>
<protein>
    <recommendedName>
        <fullName evidence="4">Condensation domain-containing protein</fullName>
    </recommendedName>
</protein>
<dbReference type="EMBL" id="KV429113">
    <property type="protein sequence ID" value="KZT65028.1"/>
    <property type="molecule type" value="Genomic_DNA"/>
</dbReference>
<dbReference type="Proteomes" id="UP000076727">
    <property type="component" value="Unassembled WGS sequence"/>
</dbReference>
<dbReference type="PANTHER" id="PTHR42034:SF1">
    <property type="entry name" value="CONDENSATION DOMAIN-CONTAINING PROTEIN"/>
    <property type="match status" value="1"/>
</dbReference>
<dbReference type="SUPFAM" id="SSF52777">
    <property type="entry name" value="CoA-dependent acyltransferases"/>
    <property type="match status" value="1"/>
</dbReference>
<accession>A0A165LYY5</accession>
<dbReference type="AlphaFoldDB" id="A0A165LYY5"/>
<evidence type="ECO:0000256" key="1">
    <source>
        <dbReference type="SAM" id="MobiDB-lite"/>
    </source>
</evidence>
<feature type="region of interest" description="Disordered" evidence="1">
    <location>
        <begin position="187"/>
        <end position="207"/>
    </location>
</feature>
<dbReference type="Gene3D" id="3.30.559.30">
    <property type="entry name" value="Nonribosomal peptide synthetase, condensation domain"/>
    <property type="match status" value="1"/>
</dbReference>
<dbReference type="PANTHER" id="PTHR42034">
    <property type="entry name" value="CHROMOSOME 7, WHOLE GENOME SHOTGUN SEQUENCE-RELATED"/>
    <property type="match status" value="1"/>
</dbReference>
<sequence length="497" mass="54821">MCEPSLTTSRPLSIGEFTYAFVRQGGGMADLAAVLSLECTGGYTVADDAVISACAALRLRHPLLGSSVSFCGTPHFAINSPMTQAHALRTAKDQIEFHTFDDQGKALIALRDQWLAFDPDKALDIRERTCALWWGRDGNPNSGKYLFGLMTTHFVTDARRCLNLVRCFLELLASPGQAQEELDTHFSGQASPVPIPPPTEDLKPKLDGDEDKIRKAKLTFDELVTRYAEKPKSGILPDGSPSAVRIPRVMSRVWSSEDTARILQACKEHGVTITHLVNAAGALSSVHGHDCTTATATDHDDSDAFYFEITQPIDLVTKLPRIAAKFGDMETALRVDTYPIMLCIPRSAVAPTSTPAHIWEIAKQCKERSDGFIKSPHFWHLLSMYGPLHADAYKARLASRPALPFMSSFGDLKALLPSHYTVHTTAATPGYPTSAEIRATDLWTTVRIDPSCLAYHLFTFDSRLHLNFKYNANFTSDALVDPWFNRLLEIVSRAVQG</sequence>
<name>A0A165LYY5_9APHY</name>
<evidence type="ECO:0000313" key="3">
    <source>
        <dbReference type="Proteomes" id="UP000076727"/>
    </source>
</evidence>
<evidence type="ECO:0008006" key="4">
    <source>
        <dbReference type="Google" id="ProtNLM"/>
    </source>
</evidence>
<dbReference type="STRING" id="1314783.A0A165LYY5"/>
<keyword evidence="3" id="KW-1185">Reference proteome</keyword>
<evidence type="ECO:0000313" key="2">
    <source>
        <dbReference type="EMBL" id="KZT65028.1"/>
    </source>
</evidence>
<organism evidence="2 3">
    <name type="scientific">Daedalea quercina L-15889</name>
    <dbReference type="NCBI Taxonomy" id="1314783"/>
    <lineage>
        <taxon>Eukaryota</taxon>
        <taxon>Fungi</taxon>
        <taxon>Dikarya</taxon>
        <taxon>Basidiomycota</taxon>
        <taxon>Agaricomycotina</taxon>
        <taxon>Agaricomycetes</taxon>
        <taxon>Polyporales</taxon>
        <taxon>Fomitopsis</taxon>
    </lineage>
</organism>